<dbReference type="Proteomes" id="UP000190626">
    <property type="component" value="Unassembled WGS sequence"/>
</dbReference>
<comment type="caution">
    <text evidence="1">The sequence shown here is derived from an EMBL/GenBank/DDBJ whole genome shotgun (WGS) entry which is preliminary data.</text>
</comment>
<dbReference type="RefSeq" id="WP_079408822.1">
    <property type="nucleotide sequence ID" value="NZ_MBTG01000001.1"/>
</dbReference>
<sequence>MREPIKDGEVRESKNGLALVVGIWQDDDGHTIHIVSEGNFISTINDKEGSARQHRNLHKHLKETLQEHGKWRD</sequence>
<evidence type="ECO:0000313" key="2">
    <source>
        <dbReference type="Proteomes" id="UP000190626"/>
    </source>
</evidence>
<dbReference type="STRING" id="1469647.BC351_00855"/>
<dbReference type="AlphaFoldDB" id="A0A1V4HSL9"/>
<protein>
    <submittedName>
        <fullName evidence="1">Uncharacterized protein</fullName>
    </submittedName>
</protein>
<organism evidence="1 2">
    <name type="scientific">Paenibacillus ferrarius</name>
    <dbReference type="NCBI Taxonomy" id="1469647"/>
    <lineage>
        <taxon>Bacteria</taxon>
        <taxon>Bacillati</taxon>
        <taxon>Bacillota</taxon>
        <taxon>Bacilli</taxon>
        <taxon>Bacillales</taxon>
        <taxon>Paenibacillaceae</taxon>
        <taxon>Paenibacillus</taxon>
    </lineage>
</organism>
<dbReference type="OrthoDB" id="8454700at2"/>
<dbReference type="EMBL" id="MBTG01000001">
    <property type="protein sequence ID" value="OPH61822.1"/>
    <property type="molecule type" value="Genomic_DNA"/>
</dbReference>
<keyword evidence="2" id="KW-1185">Reference proteome</keyword>
<name>A0A1V4HSL9_9BACL</name>
<gene>
    <name evidence="1" type="ORF">BC351_00855</name>
</gene>
<evidence type="ECO:0000313" key="1">
    <source>
        <dbReference type="EMBL" id="OPH61822.1"/>
    </source>
</evidence>
<proteinExistence type="predicted"/>
<accession>A0A1V4HSL9</accession>
<reference evidence="2" key="1">
    <citation type="submission" date="2016-07" db="EMBL/GenBank/DDBJ databases">
        <authorList>
            <person name="Florea S."/>
            <person name="Webb J.S."/>
            <person name="Jaromczyk J."/>
            <person name="Schardl C.L."/>
        </authorList>
    </citation>
    <scope>NUCLEOTIDE SEQUENCE [LARGE SCALE GENOMIC DNA]</scope>
    <source>
        <strain evidence="2">CY1</strain>
    </source>
</reference>